<evidence type="ECO:0000313" key="5">
    <source>
        <dbReference type="EMBL" id="ORA84916.1"/>
    </source>
</evidence>
<dbReference type="InterPro" id="IPR006162">
    <property type="entry name" value="Ppantetheine_attach_site"/>
</dbReference>
<protein>
    <recommendedName>
        <fullName evidence="4">Carrier domain-containing protein</fullName>
    </recommendedName>
</protein>
<accession>A0A1X0EJU7</accession>
<dbReference type="InterPro" id="IPR020806">
    <property type="entry name" value="PKS_PP-bd"/>
</dbReference>
<dbReference type="SUPFAM" id="SSF47336">
    <property type="entry name" value="ACP-like"/>
    <property type="match status" value="1"/>
</dbReference>
<proteinExistence type="predicted"/>
<feature type="non-terminal residue" evidence="5">
    <location>
        <position position="1"/>
    </location>
</feature>
<gene>
    <name evidence="5" type="ORF">BST27_30725</name>
</gene>
<dbReference type="Pfam" id="PF00550">
    <property type="entry name" value="PP-binding"/>
    <property type="match status" value="1"/>
</dbReference>
<dbReference type="FunFam" id="1.10.1200.10:FF:000005">
    <property type="entry name" value="Nonribosomal peptide synthetase 1"/>
    <property type="match status" value="1"/>
</dbReference>
<dbReference type="PROSITE" id="PS00012">
    <property type="entry name" value="PHOSPHOPANTETHEINE"/>
    <property type="match status" value="1"/>
</dbReference>
<dbReference type="AlphaFoldDB" id="A0A1X0EJU7"/>
<dbReference type="InterPro" id="IPR009081">
    <property type="entry name" value="PP-bd_ACP"/>
</dbReference>
<evidence type="ECO:0000313" key="6">
    <source>
        <dbReference type="Proteomes" id="UP000192739"/>
    </source>
</evidence>
<keyword evidence="3" id="KW-0597">Phosphoprotein</keyword>
<comment type="cofactor">
    <cofactor evidence="1">
        <name>pantetheine 4'-phosphate</name>
        <dbReference type="ChEBI" id="CHEBI:47942"/>
    </cofactor>
</comment>
<feature type="non-terminal residue" evidence="5">
    <location>
        <position position="304"/>
    </location>
</feature>
<dbReference type="GO" id="GO:0008610">
    <property type="term" value="P:lipid biosynthetic process"/>
    <property type="evidence" value="ECO:0007669"/>
    <property type="project" value="UniProtKB-ARBA"/>
</dbReference>
<dbReference type="GO" id="GO:0043041">
    <property type="term" value="P:amino acid activation for nonribosomal peptide biosynthetic process"/>
    <property type="evidence" value="ECO:0007669"/>
    <property type="project" value="TreeGrafter"/>
</dbReference>
<dbReference type="RefSeq" id="WP_249025752.1">
    <property type="nucleotide sequence ID" value="NZ_MVHT01000270.1"/>
</dbReference>
<dbReference type="Gene3D" id="3.30.559.10">
    <property type="entry name" value="Chloramphenicol acetyltransferase-like domain"/>
    <property type="match status" value="1"/>
</dbReference>
<keyword evidence="6" id="KW-1185">Reference proteome</keyword>
<dbReference type="GO" id="GO:0044550">
    <property type="term" value="P:secondary metabolite biosynthetic process"/>
    <property type="evidence" value="ECO:0007669"/>
    <property type="project" value="TreeGrafter"/>
</dbReference>
<dbReference type="SUPFAM" id="SSF52777">
    <property type="entry name" value="CoA-dependent acyltransferases"/>
    <property type="match status" value="1"/>
</dbReference>
<dbReference type="GO" id="GO:0031177">
    <property type="term" value="F:phosphopantetheine binding"/>
    <property type="evidence" value="ECO:0007669"/>
    <property type="project" value="InterPro"/>
</dbReference>
<dbReference type="InterPro" id="IPR036736">
    <property type="entry name" value="ACP-like_sf"/>
</dbReference>
<dbReference type="GO" id="GO:0003824">
    <property type="term" value="F:catalytic activity"/>
    <property type="evidence" value="ECO:0007669"/>
    <property type="project" value="InterPro"/>
</dbReference>
<dbReference type="Proteomes" id="UP000192739">
    <property type="component" value="Unassembled WGS sequence"/>
</dbReference>
<dbReference type="PANTHER" id="PTHR45527:SF1">
    <property type="entry name" value="FATTY ACID SYNTHASE"/>
    <property type="match status" value="1"/>
</dbReference>
<organism evidence="5 6">
    <name type="scientific">Mycobacterium intermedium</name>
    <dbReference type="NCBI Taxonomy" id="28445"/>
    <lineage>
        <taxon>Bacteria</taxon>
        <taxon>Bacillati</taxon>
        <taxon>Actinomycetota</taxon>
        <taxon>Actinomycetes</taxon>
        <taxon>Mycobacteriales</taxon>
        <taxon>Mycobacteriaceae</taxon>
        <taxon>Mycobacterium</taxon>
        <taxon>Mycobacterium simiae complex</taxon>
    </lineage>
</organism>
<name>A0A1X0EJU7_MYCIE</name>
<dbReference type="Gene3D" id="3.30.559.30">
    <property type="entry name" value="Nonribosomal peptide synthetase, condensation domain"/>
    <property type="match status" value="1"/>
</dbReference>
<evidence type="ECO:0000256" key="3">
    <source>
        <dbReference type="ARBA" id="ARBA00022553"/>
    </source>
</evidence>
<dbReference type="SMART" id="SM00823">
    <property type="entry name" value="PKS_PP"/>
    <property type="match status" value="1"/>
</dbReference>
<keyword evidence="2" id="KW-0596">Phosphopantetheine</keyword>
<dbReference type="InterPro" id="IPR023213">
    <property type="entry name" value="CAT-like_dom_sf"/>
</dbReference>
<feature type="domain" description="Carrier" evidence="4">
    <location>
        <begin position="11"/>
        <end position="86"/>
    </location>
</feature>
<dbReference type="EMBL" id="MVHT01000270">
    <property type="protein sequence ID" value="ORA84916.1"/>
    <property type="molecule type" value="Genomic_DNA"/>
</dbReference>
<dbReference type="Gene3D" id="1.10.1200.10">
    <property type="entry name" value="ACP-like"/>
    <property type="match status" value="1"/>
</dbReference>
<dbReference type="InterPro" id="IPR001242">
    <property type="entry name" value="Condensation_dom"/>
</dbReference>
<comment type="caution">
    <text evidence="5">The sequence shown here is derived from an EMBL/GenBank/DDBJ whole genome shotgun (WGS) entry which is preliminary data.</text>
</comment>
<reference evidence="5 6" key="1">
    <citation type="submission" date="2017-02" db="EMBL/GenBank/DDBJ databases">
        <title>The new phylogeny of genus Mycobacterium.</title>
        <authorList>
            <person name="Tortoli E."/>
            <person name="Trovato A."/>
            <person name="Cirillo D.M."/>
        </authorList>
    </citation>
    <scope>NUCLEOTIDE SEQUENCE [LARGE SCALE GENOMIC DNA]</scope>
    <source>
        <strain evidence="5 6">DSM 44049</strain>
    </source>
</reference>
<evidence type="ECO:0000256" key="1">
    <source>
        <dbReference type="ARBA" id="ARBA00001957"/>
    </source>
</evidence>
<sequence>APEYTGNHYRAPATAVEELLAGIYAQVLGLDRVSVDDSFFELGGDSLAAMRLVAEANSVLGGRLSVRALFEAPTVGLLAPRVGGDGHRLAPLVAGERPAVVPLSFAQSRLWFIDQIQGPSPVYNMPVVLRLGGHLNVRALGAALADVVARHESLRTVFAVEQGVPRQVVMAADSVDFGWQVVDATNWPQERLGAAIEAVAGHPFDLEFEIPLRAALFRLGDDEHVLAAVVHHIAADGWSITPLTRDLAMAYAARCGGVAPGWAPLAVQYADYTVWQRAELGDVGDAGSVIAGQVRYWQEALAGL</sequence>
<evidence type="ECO:0000256" key="2">
    <source>
        <dbReference type="ARBA" id="ARBA00022450"/>
    </source>
</evidence>
<dbReference type="FunFam" id="3.30.559.10:FF:000012">
    <property type="entry name" value="Non-ribosomal peptide synthetase"/>
    <property type="match status" value="1"/>
</dbReference>
<dbReference type="GO" id="GO:0005829">
    <property type="term" value="C:cytosol"/>
    <property type="evidence" value="ECO:0007669"/>
    <property type="project" value="TreeGrafter"/>
</dbReference>
<evidence type="ECO:0000259" key="4">
    <source>
        <dbReference type="PROSITE" id="PS50075"/>
    </source>
</evidence>
<dbReference type="PROSITE" id="PS50075">
    <property type="entry name" value="CARRIER"/>
    <property type="match status" value="1"/>
</dbReference>
<dbReference type="Pfam" id="PF00668">
    <property type="entry name" value="Condensation"/>
    <property type="match status" value="1"/>
</dbReference>
<dbReference type="PANTHER" id="PTHR45527">
    <property type="entry name" value="NONRIBOSOMAL PEPTIDE SYNTHETASE"/>
    <property type="match status" value="1"/>
</dbReference>